<comment type="caution">
    <text evidence="7">The sequence shown here is derived from an EMBL/GenBank/DDBJ whole genome shotgun (WGS) entry which is preliminary data.</text>
</comment>
<keyword evidence="1" id="KW-0489">Methyltransferase</keyword>
<organism evidence="7 8">
    <name type="scientific">Polarella glacialis</name>
    <name type="common">Dinoflagellate</name>
    <dbReference type="NCBI Taxonomy" id="89957"/>
    <lineage>
        <taxon>Eukaryota</taxon>
        <taxon>Sar</taxon>
        <taxon>Alveolata</taxon>
        <taxon>Dinophyceae</taxon>
        <taxon>Suessiales</taxon>
        <taxon>Suessiaceae</taxon>
        <taxon>Polarella</taxon>
    </lineage>
</organism>
<dbReference type="EMBL" id="CAJNNW010026221">
    <property type="protein sequence ID" value="CAE8683734.1"/>
    <property type="molecule type" value="Genomic_DNA"/>
</dbReference>
<evidence type="ECO:0000256" key="4">
    <source>
        <dbReference type="SAM" id="MobiDB-lite"/>
    </source>
</evidence>
<dbReference type="PANTHER" id="PTHR46402:SF2">
    <property type="entry name" value="HISTONE-LYSINE N-TRIMETHYLTRANSFERASE SMYD5"/>
    <property type="match status" value="1"/>
</dbReference>
<dbReference type="Gene3D" id="2.170.270.10">
    <property type="entry name" value="SET domain"/>
    <property type="match status" value="1"/>
</dbReference>
<dbReference type="InterPro" id="IPR001214">
    <property type="entry name" value="SET_dom"/>
</dbReference>
<keyword evidence="5" id="KW-0732">Signal</keyword>
<feature type="chain" id="PRO_5032927277" description="SET domain-containing protein" evidence="5">
    <location>
        <begin position="20"/>
        <end position="305"/>
    </location>
</feature>
<dbReference type="PANTHER" id="PTHR46402">
    <property type="entry name" value="SET AND MYND DOMAIN-CONTAINING PROTEIN 5"/>
    <property type="match status" value="1"/>
</dbReference>
<protein>
    <recommendedName>
        <fullName evidence="6">SET domain-containing protein</fullName>
    </recommendedName>
</protein>
<evidence type="ECO:0000259" key="6">
    <source>
        <dbReference type="Pfam" id="PF00856"/>
    </source>
</evidence>
<keyword evidence="3" id="KW-0949">S-adenosyl-L-methionine</keyword>
<evidence type="ECO:0000256" key="1">
    <source>
        <dbReference type="ARBA" id="ARBA00022603"/>
    </source>
</evidence>
<feature type="signal peptide" evidence="5">
    <location>
        <begin position="1"/>
        <end position="19"/>
    </location>
</feature>
<dbReference type="Proteomes" id="UP000626109">
    <property type="component" value="Unassembled WGS sequence"/>
</dbReference>
<proteinExistence type="predicted"/>
<name>A0A813JUD3_POLGL</name>
<dbReference type="SUPFAM" id="SSF82199">
    <property type="entry name" value="SET domain"/>
    <property type="match status" value="1"/>
</dbReference>
<dbReference type="GO" id="GO:0032259">
    <property type="term" value="P:methylation"/>
    <property type="evidence" value="ECO:0007669"/>
    <property type="project" value="UniProtKB-KW"/>
</dbReference>
<dbReference type="Pfam" id="PF00856">
    <property type="entry name" value="SET"/>
    <property type="match status" value="1"/>
</dbReference>
<feature type="region of interest" description="Disordered" evidence="4">
    <location>
        <begin position="250"/>
        <end position="305"/>
    </location>
</feature>
<dbReference type="InterPro" id="IPR046341">
    <property type="entry name" value="SET_dom_sf"/>
</dbReference>
<gene>
    <name evidence="7" type="ORF">PGLA2088_LOCUS23595</name>
</gene>
<evidence type="ECO:0000256" key="2">
    <source>
        <dbReference type="ARBA" id="ARBA00022679"/>
    </source>
</evidence>
<evidence type="ECO:0000256" key="5">
    <source>
        <dbReference type="SAM" id="SignalP"/>
    </source>
</evidence>
<dbReference type="GO" id="GO:0045814">
    <property type="term" value="P:negative regulation of gene expression, epigenetic"/>
    <property type="evidence" value="ECO:0007669"/>
    <property type="project" value="TreeGrafter"/>
</dbReference>
<accession>A0A813JUD3</accession>
<reference evidence="7" key="1">
    <citation type="submission" date="2021-02" db="EMBL/GenBank/DDBJ databases">
        <authorList>
            <person name="Dougan E. K."/>
            <person name="Rhodes N."/>
            <person name="Thang M."/>
            <person name="Chan C."/>
        </authorList>
    </citation>
    <scope>NUCLEOTIDE SEQUENCE</scope>
</reference>
<dbReference type="AlphaFoldDB" id="A0A813JUD3"/>
<evidence type="ECO:0000256" key="3">
    <source>
        <dbReference type="ARBA" id="ARBA00022691"/>
    </source>
</evidence>
<dbReference type="GO" id="GO:0042799">
    <property type="term" value="F:histone H4K20 methyltransferase activity"/>
    <property type="evidence" value="ECO:0007669"/>
    <property type="project" value="TreeGrafter"/>
</dbReference>
<evidence type="ECO:0000313" key="8">
    <source>
        <dbReference type="Proteomes" id="UP000626109"/>
    </source>
</evidence>
<feature type="non-terminal residue" evidence="7">
    <location>
        <position position="1"/>
    </location>
</feature>
<keyword evidence="2" id="KW-0808">Transferase</keyword>
<evidence type="ECO:0000313" key="7">
    <source>
        <dbReference type="EMBL" id="CAE8683734.1"/>
    </source>
</evidence>
<feature type="domain" description="SET" evidence="6">
    <location>
        <begin position="33"/>
        <end position="76"/>
    </location>
</feature>
<sequence>VYWHHFVLVACIFGRFGLTNQDGSRAVYSFCGHIRHSCSPNAAWFTLHKGFPRGKKMLHTINLEGIARGEEITVSYVDESVLILPKVQRSVRMFATASMSCTCRRCGDSNEEEDERIRYLFGKLMASLAVKPPSDDSAATALRSLNELDKLLPFSMQAKAKAKVLLASILGELSQRAAWQEENKSANIIQWTGLDAESQEQRLKDTKQLYETAAKDFEYLLGQDAMTILARMESGYVPVQDQHKMLAKYSREKERAADQGYSGAQGPSGNEETPRPERRAPGASQPGMPPGWDELFKGKSRPRLT</sequence>